<proteinExistence type="predicted"/>
<organism evidence="1 2">
    <name type="scientific">Epilithonimonas xixisoli</name>
    <dbReference type="NCBI Taxonomy" id="1476462"/>
    <lineage>
        <taxon>Bacteria</taxon>
        <taxon>Pseudomonadati</taxon>
        <taxon>Bacteroidota</taxon>
        <taxon>Flavobacteriia</taxon>
        <taxon>Flavobacteriales</taxon>
        <taxon>Weeksellaceae</taxon>
        <taxon>Chryseobacterium group</taxon>
        <taxon>Epilithonimonas</taxon>
    </lineage>
</organism>
<accession>A0A4R8ICA7</accession>
<name>A0A4R8ICA7_9FLAO</name>
<sequence length="241" mass="29027">MSRRNIGIRMIEVRLKYSLSMKKFFLLIILLCSNFIFSQKADTESLVNSFTKDFVSKDFEYYNLLDESFSINFDVDNLNEAIESYGLEKEISFKKQDFIISKSKINWNEFNLNKAKVYSDDKIPKFKSSFYEYILVDKKMSQKKFDSIISNKKYNQIFVRVNPKWNEEKKRKECHIELKKQEGNIKKEDQDFYSISTPIFSVDKKFAIISFRDCCHTVGYLYFYSNKNWQQYFEFYRLVSN</sequence>
<dbReference type="EMBL" id="SOEO01000003">
    <property type="protein sequence ID" value="TDX82689.1"/>
    <property type="molecule type" value="Genomic_DNA"/>
</dbReference>
<reference evidence="1 2" key="1">
    <citation type="submission" date="2019-03" db="EMBL/GenBank/DDBJ databases">
        <title>Genomic Encyclopedia of Type Strains, Phase III (KMG-III): the genomes of soil and plant-associated and newly described type strains.</title>
        <authorList>
            <person name="Whitman W."/>
        </authorList>
    </citation>
    <scope>NUCLEOTIDE SEQUENCE [LARGE SCALE GENOMIC DNA]</scope>
    <source>
        <strain evidence="1 2">CGMCC 1.12802</strain>
    </source>
</reference>
<gene>
    <name evidence="1" type="ORF">B0I22_2709</name>
</gene>
<protein>
    <submittedName>
        <fullName evidence="1">Uncharacterized protein</fullName>
    </submittedName>
</protein>
<evidence type="ECO:0000313" key="1">
    <source>
        <dbReference type="EMBL" id="TDX82689.1"/>
    </source>
</evidence>
<keyword evidence="2" id="KW-1185">Reference proteome</keyword>
<dbReference type="AlphaFoldDB" id="A0A4R8ICA7"/>
<evidence type="ECO:0000313" key="2">
    <source>
        <dbReference type="Proteomes" id="UP000295313"/>
    </source>
</evidence>
<comment type="caution">
    <text evidence="1">The sequence shown here is derived from an EMBL/GenBank/DDBJ whole genome shotgun (WGS) entry which is preliminary data.</text>
</comment>
<dbReference type="Proteomes" id="UP000295313">
    <property type="component" value="Unassembled WGS sequence"/>
</dbReference>